<accession>A0A1A9ZNY7</accession>
<dbReference type="Proteomes" id="UP000092445">
    <property type="component" value="Unassembled WGS sequence"/>
</dbReference>
<evidence type="ECO:0008006" key="3">
    <source>
        <dbReference type="Google" id="ProtNLM"/>
    </source>
</evidence>
<proteinExistence type="predicted"/>
<dbReference type="VEuPathDB" id="VectorBase:GPAI020503"/>
<dbReference type="EnsemblMetazoa" id="GPAI020503-RA">
    <property type="protein sequence ID" value="GPAI020503-PA"/>
    <property type="gene ID" value="GPAI020503"/>
</dbReference>
<reference evidence="1" key="2">
    <citation type="submission" date="2020-05" db="UniProtKB">
        <authorList>
            <consortium name="EnsemblMetazoa"/>
        </authorList>
    </citation>
    <scope>IDENTIFICATION</scope>
    <source>
        <strain evidence="1">IAEA</strain>
    </source>
</reference>
<dbReference type="AlphaFoldDB" id="A0A1A9ZNY7"/>
<keyword evidence="2" id="KW-1185">Reference proteome</keyword>
<organism evidence="1 2">
    <name type="scientific">Glossina pallidipes</name>
    <name type="common">Tsetse fly</name>
    <dbReference type="NCBI Taxonomy" id="7398"/>
    <lineage>
        <taxon>Eukaryota</taxon>
        <taxon>Metazoa</taxon>
        <taxon>Ecdysozoa</taxon>
        <taxon>Arthropoda</taxon>
        <taxon>Hexapoda</taxon>
        <taxon>Insecta</taxon>
        <taxon>Pterygota</taxon>
        <taxon>Neoptera</taxon>
        <taxon>Endopterygota</taxon>
        <taxon>Diptera</taxon>
        <taxon>Brachycera</taxon>
        <taxon>Muscomorpha</taxon>
        <taxon>Hippoboscoidea</taxon>
        <taxon>Glossinidae</taxon>
        <taxon>Glossina</taxon>
    </lineage>
</organism>
<evidence type="ECO:0000313" key="1">
    <source>
        <dbReference type="EnsemblMetazoa" id="GPAI020503-PA"/>
    </source>
</evidence>
<evidence type="ECO:0000313" key="2">
    <source>
        <dbReference type="Proteomes" id="UP000092445"/>
    </source>
</evidence>
<protein>
    <recommendedName>
        <fullName evidence="3">Reverse transcriptase Ty1/copia-type domain-containing protein</fullName>
    </recommendedName>
</protein>
<reference evidence="2" key="1">
    <citation type="submission" date="2014-03" db="EMBL/GenBank/DDBJ databases">
        <authorList>
            <person name="Aksoy S."/>
            <person name="Warren W."/>
            <person name="Wilson R.K."/>
        </authorList>
    </citation>
    <scope>NUCLEOTIDE SEQUENCE [LARGE SCALE GENOMIC DNA]</scope>
    <source>
        <strain evidence="2">IAEA</strain>
    </source>
</reference>
<name>A0A1A9ZNY7_GLOPL</name>
<sequence>MKDQPRKDFVADFRETARLDGSERSIEFSSKMLEKHYVKYSQIEKKEIVVMLMLCQDCQAISMKASITKKLCDLTFDSNLICKRANKDSTLQSERNETIDNELLAMGLARGEVDQYVYCETDDGQRLYVAIYVDDLLLFPSSQEGLK</sequence>